<dbReference type="Gene3D" id="3.20.20.370">
    <property type="entry name" value="Glycoside hydrolase/deacetylase"/>
    <property type="match status" value="1"/>
</dbReference>
<dbReference type="EMBL" id="JACEIP010000005">
    <property type="protein sequence ID" value="MBA4542299.1"/>
    <property type="molecule type" value="Genomic_DNA"/>
</dbReference>
<name>A0A7W1X945_9BACL</name>
<dbReference type="SUPFAM" id="SSF88713">
    <property type="entry name" value="Glycoside hydrolase/deacetylase"/>
    <property type="match status" value="1"/>
</dbReference>
<evidence type="ECO:0000259" key="1">
    <source>
        <dbReference type="PROSITE" id="PS51677"/>
    </source>
</evidence>
<dbReference type="GO" id="GO:0016020">
    <property type="term" value="C:membrane"/>
    <property type="evidence" value="ECO:0007669"/>
    <property type="project" value="TreeGrafter"/>
</dbReference>
<proteinExistence type="predicted"/>
<dbReference type="PANTHER" id="PTHR10587">
    <property type="entry name" value="GLYCOSYL TRANSFERASE-RELATED"/>
    <property type="match status" value="1"/>
</dbReference>
<dbReference type="GO" id="GO:0005975">
    <property type="term" value="P:carbohydrate metabolic process"/>
    <property type="evidence" value="ECO:0007669"/>
    <property type="project" value="InterPro"/>
</dbReference>
<dbReference type="OrthoDB" id="9812065at2"/>
<gene>
    <name evidence="2" type="ORF">H1164_05205</name>
</gene>
<dbReference type="CDD" id="cd10950">
    <property type="entry name" value="CE4_BsYlxY_like"/>
    <property type="match status" value="1"/>
</dbReference>
<organism evidence="2 3">
    <name type="scientific">Thermoactinomyces daqus</name>
    <dbReference type="NCBI Taxonomy" id="1329516"/>
    <lineage>
        <taxon>Bacteria</taxon>
        <taxon>Bacillati</taxon>
        <taxon>Bacillota</taxon>
        <taxon>Bacilli</taxon>
        <taxon>Bacillales</taxon>
        <taxon>Thermoactinomycetaceae</taxon>
        <taxon>Thermoactinomyces</taxon>
    </lineage>
</organism>
<dbReference type="InterPro" id="IPR002509">
    <property type="entry name" value="NODB_dom"/>
</dbReference>
<comment type="caution">
    <text evidence="2">The sequence shown here is derived from an EMBL/GenBank/DDBJ whole genome shotgun (WGS) entry which is preliminary data.</text>
</comment>
<dbReference type="InterPro" id="IPR011330">
    <property type="entry name" value="Glyco_hydro/deAcase_b/a-brl"/>
</dbReference>
<dbReference type="GO" id="GO:0016810">
    <property type="term" value="F:hydrolase activity, acting on carbon-nitrogen (but not peptide) bonds"/>
    <property type="evidence" value="ECO:0007669"/>
    <property type="project" value="InterPro"/>
</dbReference>
<dbReference type="PROSITE" id="PS51677">
    <property type="entry name" value="NODB"/>
    <property type="match status" value="1"/>
</dbReference>
<evidence type="ECO:0000313" key="3">
    <source>
        <dbReference type="Proteomes" id="UP000530514"/>
    </source>
</evidence>
<sequence length="306" mass="35242">MVVLVQTPVIESYVTSVKNHKSIQVFHYFDEENPLYERVKKEAAKYYIKPIDARVDRVWKAIPGLNGREVNIEETVRRTLRQKDQSKIVWVYREIPPKVSLSDLGPQPVYRGNERKKTVALMVNVAWGTEYIPDMLKILKEEKVKATFFLDGSWLEKNPDMARRIAADGHEIGNHAYSHPLMSKISRNQMEREIGKTESLIERTLNTKSKWFAPPAGDFNRMVCEVAAKHQLQTVLWTVDTVDWRKSVSPGMMVTKVKRELGPGHLLLTHPTDRTVKALRQILREGKRKGLKWTTVGEVLSSNRAD</sequence>
<dbReference type="InterPro" id="IPR050248">
    <property type="entry name" value="Polysacc_deacetylase_ArnD"/>
</dbReference>
<evidence type="ECO:0000313" key="2">
    <source>
        <dbReference type="EMBL" id="MBA4542299.1"/>
    </source>
</evidence>
<dbReference type="AlphaFoldDB" id="A0A7W1X945"/>
<feature type="domain" description="NodB homology" evidence="1">
    <location>
        <begin position="117"/>
        <end position="296"/>
    </location>
</feature>
<accession>A0A7W1X945</accession>
<reference evidence="2 3" key="1">
    <citation type="submission" date="2020-07" db="EMBL/GenBank/DDBJ databases">
        <authorList>
            <person name="Feng H."/>
        </authorList>
    </citation>
    <scope>NUCLEOTIDE SEQUENCE [LARGE SCALE GENOMIC DNA]</scope>
    <source>
        <strain evidence="3">s-11</strain>
    </source>
</reference>
<dbReference type="Pfam" id="PF01522">
    <property type="entry name" value="Polysacc_deac_1"/>
    <property type="match status" value="1"/>
</dbReference>
<keyword evidence="3" id="KW-1185">Reference proteome</keyword>
<protein>
    <submittedName>
        <fullName evidence="2">Polysaccharide deacetylase family protein</fullName>
    </submittedName>
</protein>
<dbReference type="Proteomes" id="UP000530514">
    <property type="component" value="Unassembled WGS sequence"/>
</dbReference>
<dbReference type="PANTHER" id="PTHR10587:SF80">
    <property type="entry name" value="CHITOOLIGOSACCHARIDE DEACETYLASE"/>
    <property type="match status" value="1"/>
</dbReference>